<sequence length="83" mass="8974">MLLEERANLGGEAGARLVCKDCPDLFQGECGFGLLWHSGHGLVIAELLRQPVGRFTDSGSAFAQICDRSGHFAHLAHLVFLLP</sequence>
<proteinExistence type="predicted"/>
<evidence type="ECO:0000313" key="1">
    <source>
        <dbReference type="EMBL" id="MPM83876.1"/>
    </source>
</evidence>
<reference evidence="1" key="1">
    <citation type="submission" date="2019-08" db="EMBL/GenBank/DDBJ databases">
        <authorList>
            <person name="Kucharzyk K."/>
            <person name="Murdoch R.W."/>
            <person name="Higgins S."/>
            <person name="Loffler F."/>
        </authorList>
    </citation>
    <scope>NUCLEOTIDE SEQUENCE</scope>
</reference>
<protein>
    <submittedName>
        <fullName evidence="1">Uncharacterized protein</fullName>
    </submittedName>
</protein>
<dbReference type="AlphaFoldDB" id="A0A645D3D0"/>
<organism evidence="1">
    <name type="scientific">bioreactor metagenome</name>
    <dbReference type="NCBI Taxonomy" id="1076179"/>
    <lineage>
        <taxon>unclassified sequences</taxon>
        <taxon>metagenomes</taxon>
        <taxon>ecological metagenomes</taxon>
    </lineage>
</organism>
<name>A0A645D3D0_9ZZZZ</name>
<accession>A0A645D3D0</accession>
<dbReference type="EMBL" id="VSSQ01032572">
    <property type="protein sequence ID" value="MPM83876.1"/>
    <property type="molecule type" value="Genomic_DNA"/>
</dbReference>
<comment type="caution">
    <text evidence="1">The sequence shown here is derived from an EMBL/GenBank/DDBJ whole genome shotgun (WGS) entry which is preliminary data.</text>
</comment>
<gene>
    <name evidence="1" type="ORF">SDC9_130945</name>
</gene>